<evidence type="ECO:0000256" key="3">
    <source>
        <dbReference type="PROSITE-ProRule" id="PRU00493"/>
    </source>
</evidence>
<dbReference type="PANTHER" id="PTHR43641">
    <property type="entry name" value="FORMATE ACETYLTRANSFERASE 3-RELATED"/>
    <property type="match status" value="1"/>
</dbReference>
<dbReference type="Proteomes" id="UP000198838">
    <property type="component" value="Unassembled WGS sequence"/>
</dbReference>
<dbReference type="EMBL" id="FOJY01000003">
    <property type="protein sequence ID" value="SFA82223.1"/>
    <property type="molecule type" value="Genomic_DNA"/>
</dbReference>
<evidence type="ECO:0000313" key="7">
    <source>
        <dbReference type="Proteomes" id="UP000198838"/>
    </source>
</evidence>
<evidence type="ECO:0000259" key="5">
    <source>
        <dbReference type="PROSITE" id="PS51554"/>
    </source>
</evidence>
<dbReference type="PANTHER" id="PTHR43641:SF2">
    <property type="entry name" value="DEHYDRATASE YBIW-RELATED"/>
    <property type="match status" value="1"/>
</dbReference>
<dbReference type="GO" id="GO:0005829">
    <property type="term" value="C:cytosol"/>
    <property type="evidence" value="ECO:0007669"/>
    <property type="project" value="TreeGrafter"/>
</dbReference>
<dbReference type="Pfam" id="PF02901">
    <property type="entry name" value="PFL-like"/>
    <property type="match status" value="1"/>
</dbReference>
<keyword evidence="1 3" id="KW-0556">Organic radical</keyword>
<evidence type="ECO:0000259" key="4">
    <source>
        <dbReference type="PROSITE" id="PS51149"/>
    </source>
</evidence>
<protein>
    <submittedName>
        <fullName evidence="6">Glycerol dehydratase, cobalamin-independent, large subunit</fullName>
    </submittedName>
</protein>
<feature type="modified residue" description="Glycine radical" evidence="3">
    <location>
        <position position="785"/>
    </location>
</feature>
<dbReference type="Gene3D" id="3.20.70.20">
    <property type="match status" value="1"/>
</dbReference>
<keyword evidence="2" id="KW-0456">Lyase</keyword>
<gene>
    <name evidence="6" type="ORF">SAMN05216249_1039</name>
</gene>
<dbReference type="RefSeq" id="WP_177205540.1">
    <property type="nucleotide sequence ID" value="NZ_FOJY01000003.1"/>
</dbReference>
<dbReference type="PROSITE" id="PS51554">
    <property type="entry name" value="PFL"/>
    <property type="match status" value="1"/>
</dbReference>
<proteinExistence type="predicted"/>
<dbReference type="PROSITE" id="PS51149">
    <property type="entry name" value="GLY_RADICAL_2"/>
    <property type="match status" value="1"/>
</dbReference>
<dbReference type="SUPFAM" id="SSF51998">
    <property type="entry name" value="PFL-like glycyl radical enzymes"/>
    <property type="match status" value="1"/>
</dbReference>
<feature type="domain" description="PFL" evidence="5">
    <location>
        <begin position="9"/>
        <end position="682"/>
    </location>
</feature>
<dbReference type="AlphaFoldDB" id="A0A1I0W294"/>
<keyword evidence="7" id="KW-1185">Reference proteome</keyword>
<sequence length="809" mass="90880">MIKEVAISPRVARVREKFRSTRPQLDIARYKLVTEFYMENPNITGILKRAYNLKNLFENMPTPVFDDEVIVGYPANTYRGCVIFPENSFSYFYTDNPTIDNIRNRSVDPMDIDEDDYKYLMDTAHFWDKNSMSAIVDQYLPESYKKLAGAGVLNFRPSGNCGSPIGHFIGNFWTVCDKGFGAIVKEAKEKMEILEEKGIQGDEARHYIFYRAVVIVSEGLITYTKRYAKECKRLADECKDEKRKEELLSMAESLEWIIENPCRTYRESLQACYLYQMGHILDAQLHGISYGRLDQYCGKYLEKDLKEGRITEDEAQEITDLFMLKVAEINRLWSEAATHSGPGYTTGQLVTIGGTDKDGNDATNLVTYMILRSSRRLKIHQPPVAIRIHDNTPDELWEEAIATNSAVGGVPSFEYDNVIVKSMVEQRGISLEDARNYALVGCVEPAVCGCDFANSGGDGNAAYTILPAALWLAINNGVNPFRFPGAPEPTVSGPQTGYLYEMKSMGEVLKAYKTQMDYFTKWQVNMVNCYEYIYSFHTPLPLLSATMTGCMESGLDVLWGGAKYNGAGNSSIGHGTVADSLNIINQICFVEKKATTRELYDALIANWEGYEDLHQYILGKAKHFGNNDPEADQFISFVADTYADGIKRGVSPRGCNWSAGCWPVTLNVVMGMFNHATPDGRYTGQPLSDGISPVQAMDKNGPFSTINSILKFDESKYPNGTLCNMKFHPTVLQGADGYKKLRAVMEAFFKGGGMELQLNIVSADTLRDAQEHPENYKDLVVRIAGFSAYFVEVFKESQDDLIRRTEMSI</sequence>
<dbReference type="InterPro" id="IPR051215">
    <property type="entry name" value="GRE"/>
</dbReference>
<evidence type="ECO:0000256" key="1">
    <source>
        <dbReference type="ARBA" id="ARBA00022818"/>
    </source>
</evidence>
<feature type="domain" description="Glycine radical" evidence="4">
    <location>
        <begin position="689"/>
        <end position="809"/>
    </location>
</feature>
<dbReference type="InterPro" id="IPR004184">
    <property type="entry name" value="PFL_dom"/>
</dbReference>
<accession>A0A1I0W294</accession>
<name>A0A1I0W294_9FIRM</name>
<dbReference type="STRING" id="1120918.SAMN05216249_1039"/>
<organism evidence="6 7">
    <name type="scientific">Acetitomaculum ruminis DSM 5522</name>
    <dbReference type="NCBI Taxonomy" id="1120918"/>
    <lineage>
        <taxon>Bacteria</taxon>
        <taxon>Bacillati</taxon>
        <taxon>Bacillota</taxon>
        <taxon>Clostridia</taxon>
        <taxon>Lachnospirales</taxon>
        <taxon>Lachnospiraceae</taxon>
        <taxon>Acetitomaculum</taxon>
    </lineage>
</organism>
<dbReference type="GO" id="GO:0016829">
    <property type="term" value="F:lyase activity"/>
    <property type="evidence" value="ECO:0007669"/>
    <property type="project" value="UniProtKB-KW"/>
</dbReference>
<evidence type="ECO:0000313" key="6">
    <source>
        <dbReference type="EMBL" id="SFA82223.1"/>
    </source>
</evidence>
<dbReference type="Pfam" id="PF01228">
    <property type="entry name" value="Gly_radical"/>
    <property type="match status" value="1"/>
</dbReference>
<evidence type="ECO:0000256" key="2">
    <source>
        <dbReference type="ARBA" id="ARBA00023239"/>
    </source>
</evidence>
<reference evidence="6 7" key="1">
    <citation type="submission" date="2016-10" db="EMBL/GenBank/DDBJ databases">
        <authorList>
            <person name="de Groot N.N."/>
        </authorList>
    </citation>
    <scope>NUCLEOTIDE SEQUENCE [LARGE SCALE GENOMIC DNA]</scope>
    <source>
        <strain evidence="6 7">DSM 5522</strain>
    </source>
</reference>
<dbReference type="InterPro" id="IPR001150">
    <property type="entry name" value="Gly_radical"/>
</dbReference>